<feature type="region of interest" description="Disordered" evidence="1">
    <location>
        <begin position="620"/>
        <end position="639"/>
    </location>
</feature>
<dbReference type="EMBL" id="LWDF02000075">
    <property type="protein sequence ID" value="KAE8258296.1"/>
    <property type="molecule type" value="Genomic_DNA"/>
</dbReference>
<feature type="region of interest" description="Disordered" evidence="1">
    <location>
        <begin position="197"/>
        <end position="237"/>
    </location>
</feature>
<feature type="compositionally biased region" description="Basic and acidic residues" evidence="1">
    <location>
        <begin position="59"/>
        <end position="76"/>
    </location>
</feature>
<name>A0A8T8TBN1_9BASI</name>
<feature type="region of interest" description="Disordered" evidence="1">
    <location>
        <begin position="553"/>
        <end position="584"/>
    </location>
</feature>
<feature type="compositionally biased region" description="Polar residues" evidence="1">
    <location>
        <begin position="207"/>
        <end position="217"/>
    </location>
</feature>
<evidence type="ECO:0000313" key="3">
    <source>
        <dbReference type="Proteomes" id="UP000077521"/>
    </source>
</evidence>
<reference evidence="2" key="2">
    <citation type="journal article" date="2019" name="IMA Fungus">
        <title>Genome sequencing and comparison of five Tilletia species to identify candidate genes for the detection of regulated species infecting wheat.</title>
        <authorList>
            <person name="Nguyen H.D.T."/>
            <person name="Sultana T."/>
            <person name="Kesanakurti P."/>
            <person name="Hambleton S."/>
        </authorList>
    </citation>
    <scope>NUCLEOTIDE SEQUENCE</scope>
    <source>
        <strain evidence="2">DAOMC 236416</strain>
    </source>
</reference>
<feature type="compositionally biased region" description="Basic and acidic residues" evidence="1">
    <location>
        <begin position="197"/>
        <end position="206"/>
    </location>
</feature>
<evidence type="ECO:0000256" key="1">
    <source>
        <dbReference type="SAM" id="MobiDB-lite"/>
    </source>
</evidence>
<feature type="region of interest" description="Disordered" evidence="1">
    <location>
        <begin position="313"/>
        <end position="362"/>
    </location>
</feature>
<proteinExistence type="predicted"/>
<dbReference type="Proteomes" id="UP000077521">
    <property type="component" value="Unassembled WGS sequence"/>
</dbReference>
<feature type="compositionally biased region" description="Basic and acidic residues" evidence="1">
    <location>
        <begin position="219"/>
        <end position="237"/>
    </location>
</feature>
<reference evidence="2" key="1">
    <citation type="submission" date="2016-04" db="EMBL/GenBank/DDBJ databases">
        <authorList>
            <person name="Nguyen H.D."/>
            <person name="Samba Siva P."/>
            <person name="Cullis J."/>
            <person name="Levesque C.A."/>
            <person name="Hambleton S."/>
        </authorList>
    </citation>
    <scope>NUCLEOTIDE SEQUENCE</scope>
    <source>
        <strain evidence="2">DAOMC 236416</strain>
    </source>
</reference>
<feature type="compositionally biased region" description="Acidic residues" evidence="1">
    <location>
        <begin position="625"/>
        <end position="636"/>
    </location>
</feature>
<keyword evidence="3" id="KW-1185">Reference proteome</keyword>
<sequence length="1285" mass="145184">MVGTAAGAKAMAVACCRTGRRRLLHDVGPPSASCDSLFLALAPAWARHRPFSTSTTQHRQQDYQDRQTSDFVDLRRPAFKRSQMPSSSRSSSEHSSKWWSPSPLSPPRDPESGRYIVMETKKLNNYFLALARVYRTPPPAYVCEAIRLLRDVCLAQFKGAQQRYSRANTGPDRMTFEIILDMLARAIPLHTDLNRELSKEKQKRGTSDTSLPQTGAASSDDRDLPSSAEHLDPEKAVPLHFGTSKRVPSFYEYALYPPNLEYDTPPHHHLAPRNLIGTLNDFLRSSHHGSLQSKFYFFPQDDQTIQNVSDADDLFFHPTPSRASRNRRAASGRGNDSEAGSDGQVDARVHIPGGLDRADRSRPPKTAAQVYLALFGLVYRALLSRYPDKPYQPYASDPDDWHAAGPQFVMHPGARKRLVSSGIMGPGGPSVFSYASRIMCFQRVRDWDEVRATVRECLTRAYWNPPLIQARSRGEGRVGQNGEGPLQYPVQRKVRTQLPDGWTGPEVDALFEETHNNERSMFNGVLLSQVIWAWVRVQAPSAPYTVPVEDWVESDDEPNAPRILGPGRDQGQDDISLPPASDMGNQKEAQEAVAETVRQLRDVYELLRDNAMLQEWERMNRTESEGTEAEVGDVEGGELHGPEWVDLSIPFVEPERQEWNTGSRMDRELAYIRRKGRWKKWSKNKMWLQQMRALVRRDAERMDLARYRKVKALRRGEIRTVAEEDIIDLDDDDGADDDKEKKGGGGAGGKVIVSATPPRKKRVLSRHERTLRSIFGIPSHPALRPQLPPHIVPDGILYTQFIRIYSQLGDWKEAVEVLADYEQTPIQWEEHVPANEEEVGRADEPSSRRKRVMNEATLPIFEAFFRAYSMHGMPPIPNSPINVVTELNRLQAKVSTVLDELGLEDETKPAEVLDVSELLSHVSPEGQGWTLESLMFMFEAFLRLRPDCGTGSVERRRKAREEAYQRDLAARRKAIQREREEAGGVGVEEEEEGEELVRAYQFEGASPTPPMSQQDQQTRREAREFFDTNLPQSSQGLRPHSEEELDRPFWEPKDSEWVGPIGQPLLDRIFGPAGGSEEPSPLERKIPHRIFGFNPDDGATKTLLEVDTEGRVRGFHPAPVPRQLFWVLTALRRATADRAPLWVLEQFTRALDKFGPDESVYQRLMEEERERDARRRRRMKLRPEMAAAADAEEAAAAAAARAAAVAEAEAEAEAEARAAAEARAEGKRLLYGTGKVGSLLLDGEGQTDANWEGWYAWKFPQRRTTRTVQYMGSQGGLQDDQIRHS</sequence>
<comment type="caution">
    <text evidence="2">The sequence shown here is derived from an EMBL/GenBank/DDBJ whole genome shotgun (WGS) entry which is preliminary data.</text>
</comment>
<feature type="region of interest" description="Disordered" evidence="1">
    <location>
        <begin position="52"/>
        <end position="112"/>
    </location>
</feature>
<feature type="region of interest" description="Disordered" evidence="1">
    <location>
        <begin position="729"/>
        <end position="753"/>
    </location>
</feature>
<evidence type="ECO:0000313" key="2">
    <source>
        <dbReference type="EMBL" id="KAE8258296.1"/>
    </source>
</evidence>
<accession>A0A8T8TBN1</accession>
<organism evidence="2 3">
    <name type="scientific">Tilletia indica</name>
    <dbReference type="NCBI Taxonomy" id="43049"/>
    <lineage>
        <taxon>Eukaryota</taxon>
        <taxon>Fungi</taxon>
        <taxon>Dikarya</taxon>
        <taxon>Basidiomycota</taxon>
        <taxon>Ustilaginomycotina</taxon>
        <taxon>Exobasidiomycetes</taxon>
        <taxon>Tilletiales</taxon>
        <taxon>Tilletiaceae</taxon>
        <taxon>Tilletia</taxon>
    </lineage>
</organism>
<gene>
    <name evidence="2" type="ORF">A4X13_0g1773</name>
</gene>
<protein>
    <submittedName>
        <fullName evidence="2">Uncharacterized protein</fullName>
    </submittedName>
</protein>